<feature type="chain" id="PRO_5020698819" evidence="10">
    <location>
        <begin position="26"/>
        <end position="1102"/>
    </location>
</feature>
<dbReference type="Pfam" id="PF12795">
    <property type="entry name" value="MscS_porin"/>
    <property type="match status" value="1"/>
</dbReference>
<dbReference type="Pfam" id="PF21082">
    <property type="entry name" value="MS_channel_3rd"/>
    <property type="match status" value="1"/>
</dbReference>
<dbReference type="InterPro" id="IPR006686">
    <property type="entry name" value="MscS_channel_CS"/>
</dbReference>
<keyword evidence="5 10" id="KW-0732">Signal</keyword>
<dbReference type="FunFam" id="1.10.287.1260:FF:000002">
    <property type="entry name" value="Potassium efflux system KefA"/>
    <property type="match status" value="1"/>
</dbReference>
<evidence type="ECO:0000256" key="8">
    <source>
        <dbReference type="SAM" id="Coils"/>
    </source>
</evidence>
<feature type="transmembrane region" description="Helical" evidence="9">
    <location>
        <begin position="676"/>
        <end position="701"/>
    </location>
</feature>
<comment type="caution">
    <text evidence="16">The sequence shown here is derived from an EMBL/GenBank/DDBJ whole genome shotgun (WGS) entry which is preliminary data.</text>
</comment>
<dbReference type="NCBIfam" id="NF008438">
    <property type="entry name" value="PRK11281.1"/>
    <property type="match status" value="1"/>
</dbReference>
<dbReference type="InterPro" id="IPR010920">
    <property type="entry name" value="LSM_dom_sf"/>
</dbReference>
<comment type="similarity">
    <text evidence="2">Belongs to the MscS (TC 1.A.23) family.</text>
</comment>
<dbReference type="InterPro" id="IPR023408">
    <property type="entry name" value="MscS_beta-dom_sf"/>
</dbReference>
<feature type="transmembrane region" description="Helical" evidence="9">
    <location>
        <begin position="603"/>
        <end position="623"/>
    </location>
</feature>
<evidence type="ECO:0000256" key="10">
    <source>
        <dbReference type="SAM" id="SignalP"/>
    </source>
</evidence>
<evidence type="ECO:0000256" key="5">
    <source>
        <dbReference type="ARBA" id="ARBA00022729"/>
    </source>
</evidence>
<organism evidence="16 17">
    <name type="scientific">Bisgaardia hudsonensis</name>
    <dbReference type="NCBI Taxonomy" id="109472"/>
    <lineage>
        <taxon>Bacteria</taxon>
        <taxon>Pseudomonadati</taxon>
        <taxon>Pseudomonadota</taxon>
        <taxon>Gammaproteobacteria</taxon>
        <taxon>Pasteurellales</taxon>
        <taxon>Pasteurellaceae</taxon>
        <taxon>Bisgaardia</taxon>
    </lineage>
</organism>
<keyword evidence="3" id="KW-1003">Cell membrane</keyword>
<feature type="domain" description="Mechanosensitive ion channel MscS porin" evidence="13">
    <location>
        <begin position="37"/>
        <end position="266"/>
    </location>
</feature>
<evidence type="ECO:0000256" key="4">
    <source>
        <dbReference type="ARBA" id="ARBA00022692"/>
    </source>
</evidence>
<dbReference type="SUPFAM" id="SSF82861">
    <property type="entry name" value="Mechanosensitive channel protein MscS (YggB), transmembrane region"/>
    <property type="match status" value="1"/>
</dbReference>
<sequence length="1102" mass="126520">MKKNKILNKLIIICGIFLFSFVAQAEVLTLLSAQKQLVEAKSLDQTDDVNKTLVQDLERTVEILEKVEQQKDANKKLEQKVKEAPNSLLLVKENLEKLKKDFEIDNHKVWEQLSIEQLTLQLTKTQKNLQQVQDSLSEINTSLVEQRAVPEKTQKDLTANLSRIQEINQLLSTSNLSDIEKNKLESELLLIDLKEKYNQTLLKGNNELTLLYKSQLEEKNFLQQHLQKDQNELQTIINQKNLEETKQQVKEFEMSQQEGKNMNPIVVSQQKRNIQFSQTLIEETNHLNDLSKDNLRIKSVLENLQQTERNINDQISALQGSLVLSRVITKQKQSLPQSEMIKGLSKRIAELRVKIFDLTELRDNLYDSDLYIKELEKKESVTFTVEEKSQLFQILQKRYTLISDVITNLNKQLNLAINIELNQKQVTSISDSLQEKLQQQSFWVKSNTPLDLDWFIRFIPAVNTQLQSIYEQLSFGNWKDNIIFDSILVCFLLLVIALILWKKSKIKGRLAYINGKLNSMIEDRQSYTPEAILLTLILCLPSTLGFLSVLILVTSVVSDSYESVLWSIEMTGYWLFFAFMIAMLRPNGLAMRHFNMPKNSVTLFSNIMGKSVWLSGLWINASIFTHLDGGITNDVIGQAITISILAISLFIIAPKMNYAIGVYQNNLSSESNSKRFLFPLVRMTFFVAPLFLIILIGFGYYYTTLNLMSHFISSYFIFMFWLILEKTVYRGFVVSSKRLSHRRLLEKREKLKKLAESKETTDEFAIKEETFDVSKVREQVLHLVDISLFITLIALFYWVWSDLITVAYHLESVTLWTQTTVTESGTTIETITLWNLLLAIFILIATYILSKNITGLLEVLIFSRVKFSQGTPYTITTLSIYFIIAIGAGIAFSTLGVSWSKLQWLFAALSVGLGFGLQEIFANFVSGLIILFERPIRIGDIVTIGDISGTVSRIRIRSTTIVDFDKKEVIVPNKNFVTERITNWALTDSIIRVIVNIGVAYGSDLNLVKKLLLQSVSECQLALKDPEPVTYFLAFGASTLDHEVRFYVDKIENRHPAIDFLNRRIDELFAENNIEIAFNQLDVFIKNLNTNEEVKVLTEKLN</sequence>
<dbReference type="InterPro" id="IPR025692">
    <property type="entry name" value="MscS_IM_dom1"/>
</dbReference>
<feature type="transmembrane region" description="Helical" evidence="9">
    <location>
        <begin position="707"/>
        <end position="724"/>
    </location>
</feature>
<dbReference type="EMBL" id="SLXI01000003">
    <property type="protein sequence ID" value="TCP12865.1"/>
    <property type="molecule type" value="Genomic_DNA"/>
</dbReference>
<dbReference type="OrthoDB" id="9799209at2"/>
<feature type="domain" description="Mechanosensitive ion channel MscS C-terminal" evidence="14">
    <location>
        <begin position="994"/>
        <end position="1076"/>
    </location>
</feature>
<feature type="transmembrane region" description="Helical" evidence="9">
    <location>
        <begin position="531"/>
        <end position="557"/>
    </location>
</feature>
<dbReference type="PANTHER" id="PTHR30347">
    <property type="entry name" value="POTASSIUM CHANNEL RELATED"/>
    <property type="match status" value="1"/>
</dbReference>
<dbReference type="InterPro" id="IPR011014">
    <property type="entry name" value="MscS_channel_TM-2"/>
</dbReference>
<proteinExistence type="inferred from homology"/>
<dbReference type="SUPFAM" id="SSF50182">
    <property type="entry name" value="Sm-like ribonucleoproteins"/>
    <property type="match status" value="1"/>
</dbReference>
<comment type="subcellular location">
    <subcellularLocation>
        <location evidence="1">Cell membrane</location>
        <topology evidence="1">Multi-pass membrane protein</topology>
    </subcellularLocation>
</comment>
<dbReference type="Pfam" id="PF12794">
    <property type="entry name" value="MscS_TM"/>
    <property type="match status" value="1"/>
</dbReference>
<dbReference type="Gene3D" id="1.10.287.1260">
    <property type="match status" value="1"/>
</dbReference>
<dbReference type="Proteomes" id="UP000294841">
    <property type="component" value="Unassembled WGS sequence"/>
</dbReference>
<evidence type="ECO:0000259" key="15">
    <source>
        <dbReference type="Pfam" id="PF21088"/>
    </source>
</evidence>
<dbReference type="AlphaFoldDB" id="A0A4R2N0G7"/>
<keyword evidence="6 9" id="KW-1133">Transmembrane helix</keyword>
<feature type="coiled-coil region" evidence="8">
    <location>
        <begin position="50"/>
        <end position="87"/>
    </location>
</feature>
<dbReference type="Pfam" id="PF00924">
    <property type="entry name" value="MS_channel_2nd"/>
    <property type="match status" value="1"/>
</dbReference>
<feature type="coiled-coil region" evidence="8">
    <location>
        <begin position="287"/>
        <end position="321"/>
    </location>
</feature>
<keyword evidence="7 9" id="KW-0472">Membrane</keyword>
<dbReference type="GO" id="GO:0008381">
    <property type="term" value="F:mechanosensitive monoatomic ion channel activity"/>
    <property type="evidence" value="ECO:0007669"/>
    <property type="project" value="UniProtKB-ARBA"/>
</dbReference>
<evidence type="ECO:0000313" key="17">
    <source>
        <dbReference type="Proteomes" id="UP000294841"/>
    </source>
</evidence>
<dbReference type="InterPro" id="IPR024393">
    <property type="entry name" value="MscS_porin"/>
</dbReference>
<feature type="transmembrane region" description="Helical" evidence="9">
    <location>
        <begin position="870"/>
        <end position="892"/>
    </location>
</feature>
<dbReference type="InterPro" id="IPR049142">
    <property type="entry name" value="MS_channel_1st"/>
</dbReference>
<dbReference type="Gene3D" id="3.30.70.100">
    <property type="match status" value="1"/>
</dbReference>
<dbReference type="Pfam" id="PF21088">
    <property type="entry name" value="MS_channel_1st"/>
    <property type="match status" value="1"/>
</dbReference>
<accession>A0A4R2N0G7</accession>
<dbReference type="Gene3D" id="2.30.30.60">
    <property type="match status" value="1"/>
</dbReference>
<feature type="transmembrane region" description="Helical" evidence="9">
    <location>
        <begin position="780"/>
        <end position="800"/>
    </location>
</feature>
<keyword evidence="17" id="KW-1185">Reference proteome</keyword>
<dbReference type="PANTHER" id="PTHR30347:SF1">
    <property type="entry name" value="MECHANOSENSITIVE CHANNEL MSCK"/>
    <property type="match status" value="1"/>
</dbReference>
<feature type="signal peptide" evidence="10">
    <location>
        <begin position="1"/>
        <end position="25"/>
    </location>
</feature>
<dbReference type="SUPFAM" id="SSF82689">
    <property type="entry name" value="Mechanosensitive channel protein MscS (YggB), C-terminal domain"/>
    <property type="match status" value="1"/>
</dbReference>
<evidence type="ECO:0000256" key="1">
    <source>
        <dbReference type="ARBA" id="ARBA00004651"/>
    </source>
</evidence>
<feature type="transmembrane region" description="Helical" evidence="9">
    <location>
        <begin position="482"/>
        <end position="501"/>
    </location>
</feature>
<feature type="transmembrane region" description="Helical" evidence="9">
    <location>
        <begin position="635"/>
        <end position="655"/>
    </location>
</feature>
<protein>
    <submittedName>
        <fullName evidence="16">Potassium efflux system protein</fullName>
    </submittedName>
</protein>
<feature type="transmembrane region" description="Helical" evidence="9">
    <location>
        <begin position="904"/>
        <end position="932"/>
    </location>
</feature>
<evidence type="ECO:0000256" key="3">
    <source>
        <dbReference type="ARBA" id="ARBA00022475"/>
    </source>
</evidence>
<evidence type="ECO:0000256" key="2">
    <source>
        <dbReference type="ARBA" id="ARBA00008017"/>
    </source>
</evidence>
<keyword evidence="4 9" id="KW-0812">Transmembrane</keyword>
<feature type="coiled-coil region" evidence="8">
    <location>
        <begin position="212"/>
        <end position="239"/>
    </location>
</feature>
<evidence type="ECO:0000259" key="13">
    <source>
        <dbReference type="Pfam" id="PF12795"/>
    </source>
</evidence>
<dbReference type="InterPro" id="IPR011066">
    <property type="entry name" value="MscS_channel_C_sf"/>
</dbReference>
<dbReference type="InterPro" id="IPR006685">
    <property type="entry name" value="MscS_channel_2nd"/>
</dbReference>
<feature type="transmembrane region" description="Helical" evidence="9">
    <location>
        <begin position="563"/>
        <end position="582"/>
    </location>
</feature>
<evidence type="ECO:0000256" key="7">
    <source>
        <dbReference type="ARBA" id="ARBA00023136"/>
    </source>
</evidence>
<feature type="domain" description="Mechanosensitive ion channel transmembrane helices 2/3" evidence="15">
    <location>
        <begin position="878"/>
        <end position="918"/>
    </location>
</feature>
<dbReference type="PROSITE" id="PS01246">
    <property type="entry name" value="UPF0003"/>
    <property type="match status" value="1"/>
</dbReference>
<evidence type="ECO:0000256" key="6">
    <source>
        <dbReference type="ARBA" id="ARBA00022989"/>
    </source>
</evidence>
<gene>
    <name evidence="16" type="ORF">EV697_103171</name>
</gene>
<feature type="domain" description="Mechanosensitive ion channel inner membrane" evidence="12">
    <location>
        <begin position="488"/>
        <end position="816"/>
    </location>
</feature>
<keyword evidence="8" id="KW-0175">Coiled coil</keyword>
<evidence type="ECO:0000259" key="12">
    <source>
        <dbReference type="Pfam" id="PF12794"/>
    </source>
</evidence>
<evidence type="ECO:0000256" key="9">
    <source>
        <dbReference type="SAM" id="Phobius"/>
    </source>
</evidence>
<dbReference type="GO" id="GO:0005886">
    <property type="term" value="C:plasma membrane"/>
    <property type="evidence" value="ECO:0007669"/>
    <property type="project" value="UniProtKB-SubCell"/>
</dbReference>
<dbReference type="GO" id="GO:0009992">
    <property type="term" value="P:intracellular water homeostasis"/>
    <property type="evidence" value="ECO:0007669"/>
    <property type="project" value="TreeGrafter"/>
</dbReference>
<feature type="transmembrane region" description="Helical" evidence="9">
    <location>
        <begin position="831"/>
        <end position="849"/>
    </location>
</feature>
<dbReference type="InterPro" id="IPR052702">
    <property type="entry name" value="MscS-like_channel"/>
</dbReference>
<evidence type="ECO:0000259" key="11">
    <source>
        <dbReference type="Pfam" id="PF00924"/>
    </source>
</evidence>
<name>A0A4R2N0G7_9PAST</name>
<evidence type="ECO:0000313" key="16">
    <source>
        <dbReference type="EMBL" id="TCP12865.1"/>
    </source>
</evidence>
<dbReference type="InterPro" id="IPR049278">
    <property type="entry name" value="MS_channel_C"/>
</dbReference>
<dbReference type="RefSeq" id="WP_132023532.1">
    <property type="nucleotide sequence ID" value="NZ_CP016605.1"/>
</dbReference>
<feature type="domain" description="Mechanosensitive ion channel MscS" evidence="11">
    <location>
        <begin position="920"/>
        <end position="984"/>
    </location>
</feature>
<evidence type="ECO:0000259" key="14">
    <source>
        <dbReference type="Pfam" id="PF21082"/>
    </source>
</evidence>
<reference evidence="16 17" key="1">
    <citation type="submission" date="2019-03" db="EMBL/GenBank/DDBJ databases">
        <title>Genomic Encyclopedia of Type Strains, Phase IV (KMG-IV): sequencing the most valuable type-strain genomes for metagenomic binning, comparative biology and taxonomic classification.</title>
        <authorList>
            <person name="Goeker M."/>
        </authorList>
    </citation>
    <scope>NUCLEOTIDE SEQUENCE [LARGE SCALE GENOMIC DNA]</scope>
    <source>
        <strain evidence="16 17">DSM 28231</strain>
    </source>
</reference>